<dbReference type="PANTHER" id="PTHR36204">
    <property type="entry name" value="N-ACETYLMANNOSAMINE-6-PHOSPHATE 2-EPIMERASE-RELATED"/>
    <property type="match status" value="1"/>
</dbReference>
<name>A0ABY7YNX7_9HYPH</name>
<dbReference type="InterPro" id="IPR007260">
    <property type="entry name" value="NanE"/>
</dbReference>
<dbReference type="Pfam" id="PF04131">
    <property type="entry name" value="NanE"/>
    <property type="match status" value="1"/>
</dbReference>
<evidence type="ECO:0000313" key="7">
    <source>
        <dbReference type="EMBL" id="WDR03020.1"/>
    </source>
</evidence>
<evidence type="ECO:0000256" key="6">
    <source>
        <dbReference type="HAMAP-Rule" id="MF_01235"/>
    </source>
</evidence>
<evidence type="ECO:0000256" key="4">
    <source>
        <dbReference type="ARBA" id="ARBA00023235"/>
    </source>
</evidence>
<dbReference type="InterPro" id="IPR013785">
    <property type="entry name" value="Aldolase_TIM"/>
</dbReference>
<organism evidence="7 8">
    <name type="scientific">Devosia algicola</name>
    <dbReference type="NCBI Taxonomy" id="3026418"/>
    <lineage>
        <taxon>Bacteria</taxon>
        <taxon>Pseudomonadati</taxon>
        <taxon>Pseudomonadota</taxon>
        <taxon>Alphaproteobacteria</taxon>
        <taxon>Hyphomicrobiales</taxon>
        <taxon>Devosiaceae</taxon>
        <taxon>Devosia</taxon>
    </lineage>
</organism>
<dbReference type="CDD" id="cd04729">
    <property type="entry name" value="NanE"/>
    <property type="match status" value="1"/>
</dbReference>
<sequence>MLLERFKHRLIVSCQPVTGGPMDNAEAVVGFALAAEAGGAAALRIESITYLKAVRPRTTLPIVGIIKRDLDNSPVRITPFIADAIGLCEAGADIVAFDATDRVRPANIDDLVAAIHDNGKLAMADCSSLGDAKAALAAGVDCVGTTLSGYVGGPVPDGPDFALIAAMRDLTPYVIAEGRIKSLDDAAEALRRGAHSVVVGSAITRTEHVTEWFAEIVKRTAGAADKPVLAIDIGGTKILAALISNGKVEAEPAGRDRS</sequence>
<protein>
    <recommendedName>
        <fullName evidence="6">Putative N-acetylmannosamine-6-phosphate 2-epimerase</fullName>
        <ecNumber evidence="6">5.1.3.9</ecNumber>
    </recommendedName>
    <alternativeName>
        <fullName evidence="6">ManNAc-6-P epimerase</fullName>
    </alternativeName>
</protein>
<dbReference type="NCBIfam" id="NF002231">
    <property type="entry name" value="PRK01130.1"/>
    <property type="match status" value="1"/>
</dbReference>
<evidence type="ECO:0000256" key="1">
    <source>
        <dbReference type="ARBA" id="ARBA00000056"/>
    </source>
</evidence>
<reference evidence="7 8" key="1">
    <citation type="submission" date="2023-02" db="EMBL/GenBank/DDBJ databases">
        <title>Devosia algicola sp. nov., isolated from the phycosphere of marine algae.</title>
        <authorList>
            <person name="Kim J.M."/>
            <person name="Lee J.K."/>
            <person name="Choi B.J."/>
            <person name="Bayburt H."/>
            <person name="Jeon C.O."/>
        </authorList>
    </citation>
    <scope>NUCLEOTIDE SEQUENCE [LARGE SCALE GENOMIC DNA]</scope>
    <source>
        <strain evidence="7 8">G20-9</strain>
    </source>
</reference>
<evidence type="ECO:0000313" key="8">
    <source>
        <dbReference type="Proteomes" id="UP001220530"/>
    </source>
</evidence>
<comment type="catalytic activity">
    <reaction evidence="1 6">
        <text>an N-acyl-D-glucosamine 6-phosphate = an N-acyl-D-mannosamine 6-phosphate</text>
        <dbReference type="Rhea" id="RHEA:23932"/>
        <dbReference type="ChEBI" id="CHEBI:57599"/>
        <dbReference type="ChEBI" id="CHEBI:57666"/>
        <dbReference type="EC" id="5.1.3.9"/>
    </reaction>
</comment>
<accession>A0ABY7YNX7</accession>
<dbReference type="EMBL" id="CP118246">
    <property type="protein sequence ID" value="WDR03020.1"/>
    <property type="molecule type" value="Genomic_DNA"/>
</dbReference>
<comment type="function">
    <text evidence="2 6">Converts N-acetylmannosamine-6-phosphate (ManNAc-6-P) to N-acetylglucosamine-6-phosphate (GlcNAc-6-P).</text>
</comment>
<proteinExistence type="inferred from homology"/>
<evidence type="ECO:0000256" key="5">
    <source>
        <dbReference type="ARBA" id="ARBA00023277"/>
    </source>
</evidence>
<dbReference type="GO" id="GO:0047465">
    <property type="term" value="F:N-acylglucosamine-6-phosphate 2-epimerase activity"/>
    <property type="evidence" value="ECO:0007669"/>
    <property type="project" value="UniProtKB-EC"/>
</dbReference>
<gene>
    <name evidence="6" type="primary">nanE</name>
    <name evidence="7" type="ORF">PSQ19_02080</name>
</gene>
<dbReference type="Gene3D" id="3.20.20.70">
    <property type="entry name" value="Aldolase class I"/>
    <property type="match status" value="1"/>
</dbReference>
<dbReference type="InterPro" id="IPR011060">
    <property type="entry name" value="RibuloseP-bd_barrel"/>
</dbReference>
<comment type="pathway">
    <text evidence="3 6">Amino-sugar metabolism; N-acetylneuraminate degradation; D-fructose 6-phosphate from N-acetylneuraminate: step 3/5.</text>
</comment>
<dbReference type="SUPFAM" id="SSF51366">
    <property type="entry name" value="Ribulose-phoshate binding barrel"/>
    <property type="match status" value="1"/>
</dbReference>
<comment type="similarity">
    <text evidence="6">Belongs to the NanE family.</text>
</comment>
<dbReference type="Proteomes" id="UP001220530">
    <property type="component" value="Chromosome"/>
</dbReference>
<dbReference type="EC" id="5.1.3.9" evidence="6"/>
<keyword evidence="8" id="KW-1185">Reference proteome</keyword>
<dbReference type="PANTHER" id="PTHR36204:SF1">
    <property type="entry name" value="N-ACETYLMANNOSAMINE-6-PHOSPHATE 2-EPIMERASE-RELATED"/>
    <property type="match status" value="1"/>
</dbReference>
<keyword evidence="4 6" id="KW-0413">Isomerase</keyword>
<keyword evidence="5 6" id="KW-0119">Carbohydrate metabolism</keyword>
<dbReference type="HAMAP" id="MF_01235">
    <property type="entry name" value="ManNAc6P_epimer"/>
    <property type="match status" value="1"/>
</dbReference>
<evidence type="ECO:0000256" key="2">
    <source>
        <dbReference type="ARBA" id="ARBA00002147"/>
    </source>
</evidence>
<evidence type="ECO:0000256" key="3">
    <source>
        <dbReference type="ARBA" id="ARBA00005081"/>
    </source>
</evidence>